<protein>
    <recommendedName>
        <fullName evidence="4">DUF4136 domain-containing protein</fullName>
    </recommendedName>
</protein>
<proteinExistence type="predicted"/>
<name>A0A495J563_9SPHI</name>
<dbReference type="Proteomes" id="UP000268007">
    <property type="component" value="Unassembled WGS sequence"/>
</dbReference>
<organism evidence="2 3">
    <name type="scientific">Mucilaginibacter gracilis</name>
    <dbReference type="NCBI Taxonomy" id="423350"/>
    <lineage>
        <taxon>Bacteria</taxon>
        <taxon>Pseudomonadati</taxon>
        <taxon>Bacteroidota</taxon>
        <taxon>Sphingobacteriia</taxon>
        <taxon>Sphingobacteriales</taxon>
        <taxon>Sphingobacteriaceae</taxon>
        <taxon>Mucilaginibacter</taxon>
    </lineage>
</organism>
<dbReference type="RefSeq" id="WP_121199340.1">
    <property type="nucleotide sequence ID" value="NZ_RBKU01000001.1"/>
</dbReference>
<evidence type="ECO:0000256" key="1">
    <source>
        <dbReference type="SAM" id="SignalP"/>
    </source>
</evidence>
<comment type="caution">
    <text evidence="2">The sequence shown here is derived from an EMBL/GenBank/DDBJ whole genome shotgun (WGS) entry which is preliminary data.</text>
</comment>
<keyword evidence="1" id="KW-0732">Signal</keyword>
<feature type="signal peptide" evidence="1">
    <location>
        <begin position="1"/>
        <end position="20"/>
    </location>
</feature>
<sequence length="240" mass="27484">MMKVKNFIYLFLFISLFSCTKKLDTGYFTMDMPYGWSYEPGNGTDSFVGTITTSSGTISFDYSTMGYASSLIATEQQYLTDEKNWSSSTCYFCDPDVTYVPKEKLEAETKRLMQQQAIKGALPIKVEANIEYTKKIRVPDDKWRRYYPGADYIADLKYKDSTIYVPIRIPQSIKSHNIRLDTTQQYIIKTIWPQTATEGKTGVYIKSRTSQLNFNMVGDGLSEGDQEKALKAFKTITLKK</sequence>
<gene>
    <name evidence="2" type="ORF">BDD43_4108</name>
</gene>
<evidence type="ECO:0008006" key="4">
    <source>
        <dbReference type="Google" id="ProtNLM"/>
    </source>
</evidence>
<keyword evidence="3" id="KW-1185">Reference proteome</keyword>
<feature type="chain" id="PRO_5019793386" description="DUF4136 domain-containing protein" evidence="1">
    <location>
        <begin position="21"/>
        <end position="240"/>
    </location>
</feature>
<reference evidence="2 3" key="1">
    <citation type="submission" date="2018-10" db="EMBL/GenBank/DDBJ databases">
        <title>Genomic Encyclopedia of Archaeal and Bacterial Type Strains, Phase II (KMG-II): from individual species to whole genera.</title>
        <authorList>
            <person name="Goeker M."/>
        </authorList>
    </citation>
    <scope>NUCLEOTIDE SEQUENCE [LARGE SCALE GENOMIC DNA]</scope>
    <source>
        <strain evidence="2 3">DSM 18602</strain>
    </source>
</reference>
<dbReference type="AlphaFoldDB" id="A0A495J563"/>
<evidence type="ECO:0000313" key="2">
    <source>
        <dbReference type="EMBL" id="RKR83893.1"/>
    </source>
</evidence>
<dbReference type="PROSITE" id="PS51257">
    <property type="entry name" value="PROKAR_LIPOPROTEIN"/>
    <property type="match status" value="1"/>
</dbReference>
<dbReference type="OrthoDB" id="676083at2"/>
<evidence type="ECO:0000313" key="3">
    <source>
        <dbReference type="Proteomes" id="UP000268007"/>
    </source>
</evidence>
<accession>A0A495J563</accession>
<dbReference type="EMBL" id="RBKU01000001">
    <property type="protein sequence ID" value="RKR83893.1"/>
    <property type="molecule type" value="Genomic_DNA"/>
</dbReference>